<feature type="signal peptide" evidence="7">
    <location>
        <begin position="1"/>
        <end position="19"/>
    </location>
</feature>
<dbReference type="InterPro" id="IPR026876">
    <property type="entry name" value="Fn3_assoc_repeat"/>
</dbReference>
<dbReference type="OrthoDB" id="1006965at2"/>
<dbReference type="Proteomes" id="UP000223749">
    <property type="component" value="Chromosome"/>
</dbReference>
<dbReference type="PRINTS" id="PR00738">
    <property type="entry name" value="GLHYDRLASE20"/>
</dbReference>
<comment type="catalytic activity">
    <reaction evidence="1">
        <text>Hydrolysis of terminal non-reducing N-acetyl-D-hexosamine residues in N-acetyl-beta-D-hexosaminides.</text>
        <dbReference type="EC" id="3.2.1.52"/>
    </reaction>
</comment>
<dbReference type="KEGG" id="pgs:CPT03_09985"/>
<dbReference type="GO" id="GO:0030203">
    <property type="term" value="P:glycosaminoglycan metabolic process"/>
    <property type="evidence" value="ECO:0007669"/>
    <property type="project" value="TreeGrafter"/>
</dbReference>
<dbReference type="CDD" id="cd06563">
    <property type="entry name" value="GH20_chitobiase-like"/>
    <property type="match status" value="1"/>
</dbReference>
<dbReference type="GO" id="GO:0004563">
    <property type="term" value="F:beta-N-acetylhexosaminidase activity"/>
    <property type="evidence" value="ECO:0007669"/>
    <property type="project" value="UniProtKB-EC"/>
</dbReference>
<dbReference type="Pfam" id="PF00728">
    <property type="entry name" value="Glyco_hydro_20"/>
    <property type="match status" value="1"/>
</dbReference>
<dbReference type="Pfam" id="PF02838">
    <property type="entry name" value="Glyco_hydro_20b"/>
    <property type="match status" value="1"/>
</dbReference>
<organism evidence="10 11">
    <name type="scientific">Pedobacter ginsengisoli</name>
    <dbReference type="NCBI Taxonomy" id="363852"/>
    <lineage>
        <taxon>Bacteria</taxon>
        <taxon>Pseudomonadati</taxon>
        <taxon>Bacteroidota</taxon>
        <taxon>Sphingobacteriia</taxon>
        <taxon>Sphingobacteriales</taxon>
        <taxon>Sphingobacteriaceae</taxon>
        <taxon>Pedobacter</taxon>
    </lineage>
</organism>
<evidence type="ECO:0000256" key="3">
    <source>
        <dbReference type="ARBA" id="ARBA00012663"/>
    </source>
</evidence>
<dbReference type="SUPFAM" id="SSF55545">
    <property type="entry name" value="beta-N-acetylhexosaminidase-like domain"/>
    <property type="match status" value="1"/>
</dbReference>
<dbReference type="AlphaFoldDB" id="A0A2D1U581"/>
<dbReference type="SUPFAM" id="SSF51445">
    <property type="entry name" value="(Trans)glycosidases"/>
    <property type="match status" value="1"/>
</dbReference>
<dbReference type="RefSeq" id="WP_099438715.1">
    <property type="nucleotide sequence ID" value="NZ_CP024091.1"/>
</dbReference>
<keyword evidence="11" id="KW-1185">Reference proteome</keyword>
<evidence type="ECO:0000256" key="1">
    <source>
        <dbReference type="ARBA" id="ARBA00001231"/>
    </source>
</evidence>
<evidence type="ECO:0000259" key="9">
    <source>
        <dbReference type="Pfam" id="PF02838"/>
    </source>
</evidence>
<gene>
    <name evidence="10" type="ORF">CPT03_09985</name>
</gene>
<evidence type="ECO:0000256" key="7">
    <source>
        <dbReference type="SAM" id="SignalP"/>
    </source>
</evidence>
<name>A0A2D1U581_9SPHI</name>
<dbReference type="InterPro" id="IPR017853">
    <property type="entry name" value="GH"/>
</dbReference>
<dbReference type="EMBL" id="CP024091">
    <property type="protein sequence ID" value="ATP56780.1"/>
    <property type="molecule type" value="Genomic_DNA"/>
</dbReference>
<dbReference type="GO" id="GO:0005975">
    <property type="term" value="P:carbohydrate metabolic process"/>
    <property type="evidence" value="ECO:0007669"/>
    <property type="project" value="InterPro"/>
</dbReference>
<proteinExistence type="inferred from homology"/>
<feature type="domain" description="Beta-hexosaminidase bacterial type N-terminal" evidence="9">
    <location>
        <begin position="23"/>
        <end position="147"/>
    </location>
</feature>
<dbReference type="PANTHER" id="PTHR22600">
    <property type="entry name" value="BETA-HEXOSAMINIDASE"/>
    <property type="match status" value="1"/>
</dbReference>
<feature type="domain" description="Glycoside hydrolase family 20 catalytic" evidence="8">
    <location>
        <begin position="151"/>
        <end position="501"/>
    </location>
</feature>
<evidence type="ECO:0000259" key="8">
    <source>
        <dbReference type="Pfam" id="PF00728"/>
    </source>
</evidence>
<evidence type="ECO:0000256" key="4">
    <source>
        <dbReference type="ARBA" id="ARBA00022801"/>
    </source>
</evidence>
<dbReference type="InterPro" id="IPR025705">
    <property type="entry name" value="Beta_hexosaminidase_sua/sub"/>
</dbReference>
<evidence type="ECO:0000313" key="11">
    <source>
        <dbReference type="Proteomes" id="UP000223749"/>
    </source>
</evidence>
<reference evidence="10 11" key="1">
    <citation type="submission" date="2017-10" db="EMBL/GenBank/DDBJ databases">
        <title>Whole genome of Pedobacter ginsengisoli T01R-27 isolated from tomato rhizosphere.</title>
        <authorList>
            <person name="Weon H.-Y."/>
            <person name="Lee S.A."/>
            <person name="Sang M.K."/>
            <person name="Song J."/>
        </authorList>
    </citation>
    <scope>NUCLEOTIDE SEQUENCE [LARGE SCALE GENOMIC DNA]</scope>
    <source>
        <strain evidence="10 11">T01R-27</strain>
    </source>
</reference>
<dbReference type="GO" id="GO:0016020">
    <property type="term" value="C:membrane"/>
    <property type="evidence" value="ECO:0007669"/>
    <property type="project" value="TreeGrafter"/>
</dbReference>
<comment type="similarity">
    <text evidence="2">Belongs to the glycosyl hydrolase 20 family.</text>
</comment>
<accession>A0A2D1U581</accession>
<evidence type="ECO:0000256" key="6">
    <source>
        <dbReference type="PIRSR" id="PIRSR625705-1"/>
    </source>
</evidence>
<evidence type="ECO:0000256" key="2">
    <source>
        <dbReference type="ARBA" id="ARBA00006285"/>
    </source>
</evidence>
<protein>
    <recommendedName>
        <fullName evidence="3">beta-N-acetylhexosaminidase</fullName>
        <ecNumber evidence="3">3.2.1.52</ecNumber>
    </recommendedName>
</protein>
<evidence type="ECO:0000256" key="5">
    <source>
        <dbReference type="ARBA" id="ARBA00023295"/>
    </source>
</evidence>
<dbReference type="EC" id="3.2.1.52" evidence="3"/>
<evidence type="ECO:0000313" key="10">
    <source>
        <dbReference type="EMBL" id="ATP56780.1"/>
    </source>
</evidence>
<feature type="active site" description="Proton donor" evidence="6">
    <location>
        <position position="332"/>
    </location>
</feature>
<feature type="chain" id="PRO_5013850710" description="beta-N-acetylhexosaminidase" evidence="7">
    <location>
        <begin position="20"/>
        <end position="611"/>
    </location>
</feature>
<dbReference type="Gene3D" id="3.30.379.10">
    <property type="entry name" value="Chitobiase/beta-hexosaminidase domain 2-like"/>
    <property type="match status" value="1"/>
</dbReference>
<keyword evidence="4" id="KW-0378">Hydrolase</keyword>
<keyword evidence="7" id="KW-0732">Signal</keyword>
<keyword evidence="5" id="KW-0326">Glycosidase</keyword>
<dbReference type="Pfam" id="PF13287">
    <property type="entry name" value="Fn3_assoc"/>
    <property type="match status" value="1"/>
</dbReference>
<dbReference type="InterPro" id="IPR015882">
    <property type="entry name" value="HEX_bac_N"/>
</dbReference>
<dbReference type="Gene3D" id="3.20.20.80">
    <property type="entry name" value="Glycosidases"/>
    <property type="match status" value="1"/>
</dbReference>
<dbReference type="PANTHER" id="PTHR22600:SF57">
    <property type="entry name" value="BETA-N-ACETYLHEXOSAMINIDASE"/>
    <property type="match status" value="1"/>
</dbReference>
<dbReference type="InterPro" id="IPR015883">
    <property type="entry name" value="Glyco_hydro_20_cat"/>
</dbReference>
<sequence length="611" mass="69236">MNRLLAIALLMICTLKLSAQSKISIIPLPAKLEERKGSLVLDKNVYVSYPSANLKELAEFAQSSIKETAGIKPELRTGMWMQKNAKTISLNIDPKVTSKEGYVLEVKANGVSIKAGTENGLFYGIQTLLQLVPVNGAKKLPCVYIEDEPRFSWRGMLMDNCRHMFSVQYIKKFIDQLAKHKLNKFHWHLTEDQGWRIEIKKYPKLQEIAAYRNGTQIGPNRKKDVDSVRYGGYYTQDQIKEVVAYATSRFVEVIPEIEMPGHSVAAITAYPYLACGDVSFENGKPFEVRKVWGVSKDLYCAGNDTVFTFLEDVLNEVMPLFPSQYIHIGGDEAPHDAWHTCPKCQARIKKEGLKDEAALQSWFIQRMEKFINSKGKKIIGWEEIMQGGLADNATVHSWLGVESGLKAAKSGHDVIMSPYSHLYIDGYQADPKIEPMAIGYWVPIDSVYAFEPVHPALNETEAKHILGAQGNLWTEFIGTEDYFEYMVYPRIAALAEIDWTPKALKNFDDFKGRLSTQYQRYDKQGIQFRIPVAVRETVVNADSTVKVTLTDPTKASIIRYTTDGSDVTEQSLVYKQPVVLKKGELIRYALFFNNKRKSSTDYFPKPVKKAK</sequence>
<dbReference type="InterPro" id="IPR029018">
    <property type="entry name" value="Hex-like_dom2"/>
</dbReference>